<dbReference type="GO" id="GO:0008168">
    <property type="term" value="F:methyltransferase activity"/>
    <property type="evidence" value="ECO:0007669"/>
    <property type="project" value="UniProtKB-KW"/>
</dbReference>
<keyword evidence="1" id="KW-0489">Methyltransferase</keyword>
<sequence>MKLKNNLLCYKDLYIYQESNHFNFCLDSVLLARFVVLNSKTKRLIDVGTNNCVIPLILSRYTSSKITAVELQKSSSDIANENVMLNNKQNQIVVYNEDINQFCIDKNNMFDVVICNPPFFKVSKGSKFKESQEISIARHELKLTLDQLIKSSRILLNNEGKLYMIHLTDRFDEVITKLCDKGFVAKKVRFIYSKKSSLKSDKFLVEAKLSNKQGCTIMQPLYVHNEDGTYTDEVKKYFKD</sequence>
<dbReference type="InterPro" id="IPR002052">
    <property type="entry name" value="DNA_methylase_N6_adenine_CS"/>
</dbReference>
<dbReference type="PANTHER" id="PTHR47739:SF1">
    <property type="entry name" value="TRNA1(VAL) (ADENINE(37)-N6)-METHYLTRANSFERASE"/>
    <property type="match status" value="1"/>
</dbReference>
<evidence type="ECO:0000313" key="1">
    <source>
        <dbReference type="EMBL" id="AKU79256.1"/>
    </source>
</evidence>
<dbReference type="GO" id="GO:0003676">
    <property type="term" value="F:nucleic acid binding"/>
    <property type="evidence" value="ECO:0007669"/>
    <property type="project" value="InterPro"/>
</dbReference>
<name>A0A0K1P4P0_9MOLU</name>
<dbReference type="KEGG" id="stur:STURON_0010"/>
<keyword evidence="2" id="KW-1185">Reference proteome</keyword>
<reference evidence="1 2" key="1">
    <citation type="journal article" date="2015" name="Genome Announc.">
        <title>Complete Genome Sequence of Spiroplasma turonicum Strain Tab4cT, a Parasite of a Horse Fly, Haematopota sp. (Diptera: Tabanidae).</title>
        <authorList>
            <person name="Davis R.E."/>
            <person name="Shao J."/>
            <person name="Zhao Y."/>
            <person name="Gasparich G.E."/>
            <person name="Gaynor B.J."/>
            <person name="Donofrio N."/>
        </authorList>
    </citation>
    <scope>NUCLEOTIDE SEQUENCE [LARGE SCALE GENOMIC DNA]</scope>
    <source>
        <strain evidence="1 2">Tab4c</strain>
    </source>
</reference>
<dbReference type="SUPFAM" id="SSF53335">
    <property type="entry name" value="S-adenosyl-L-methionine-dependent methyltransferases"/>
    <property type="match status" value="1"/>
</dbReference>
<dbReference type="InterPro" id="IPR010286">
    <property type="entry name" value="METTL16/RlmF"/>
</dbReference>
<dbReference type="PROSITE" id="PS00092">
    <property type="entry name" value="N6_MTASE"/>
    <property type="match status" value="1"/>
</dbReference>
<dbReference type="PANTHER" id="PTHR47739">
    <property type="entry name" value="TRNA1(VAL) (ADENINE(37)-N6)-METHYLTRANSFERASE"/>
    <property type="match status" value="1"/>
</dbReference>
<organism evidence="1 2">
    <name type="scientific">Spiroplasma turonicum</name>
    <dbReference type="NCBI Taxonomy" id="216946"/>
    <lineage>
        <taxon>Bacteria</taxon>
        <taxon>Bacillati</taxon>
        <taxon>Mycoplasmatota</taxon>
        <taxon>Mollicutes</taxon>
        <taxon>Entomoplasmatales</taxon>
        <taxon>Spiroplasmataceae</taxon>
        <taxon>Spiroplasma</taxon>
    </lineage>
</organism>
<gene>
    <name evidence="1" type="ORF">STURON_0010</name>
</gene>
<proteinExistence type="predicted"/>
<dbReference type="Gene3D" id="3.40.50.150">
    <property type="entry name" value="Vaccinia Virus protein VP39"/>
    <property type="match status" value="1"/>
</dbReference>
<evidence type="ECO:0000313" key="2">
    <source>
        <dbReference type="Proteomes" id="UP000067243"/>
    </source>
</evidence>
<accession>A0A0K1P4P0</accession>
<dbReference type="OrthoDB" id="9777257at2"/>
<protein>
    <submittedName>
        <fullName evidence="1">Putative methyltransferase</fullName>
    </submittedName>
</protein>
<dbReference type="CDD" id="cd02440">
    <property type="entry name" value="AdoMet_MTases"/>
    <property type="match status" value="1"/>
</dbReference>
<dbReference type="InterPro" id="IPR029063">
    <property type="entry name" value="SAM-dependent_MTases_sf"/>
</dbReference>
<dbReference type="Proteomes" id="UP000067243">
    <property type="component" value="Chromosome"/>
</dbReference>
<dbReference type="Pfam" id="PF05971">
    <property type="entry name" value="Methyltransf_10"/>
    <property type="match status" value="1"/>
</dbReference>
<dbReference type="AlphaFoldDB" id="A0A0K1P4P0"/>
<dbReference type="InterPro" id="IPR050210">
    <property type="entry name" value="tRNA_Adenine-N(6)_MTase"/>
</dbReference>
<keyword evidence="1" id="KW-0808">Transferase</keyword>
<dbReference type="RefSeq" id="WP_075047873.1">
    <property type="nucleotide sequence ID" value="NZ_CP012328.1"/>
</dbReference>
<dbReference type="EMBL" id="CP012328">
    <property type="protein sequence ID" value="AKU79256.1"/>
    <property type="molecule type" value="Genomic_DNA"/>
</dbReference>
<dbReference type="PATRIC" id="fig|216946.3.peg.10"/>
<dbReference type="GO" id="GO:0032259">
    <property type="term" value="P:methylation"/>
    <property type="evidence" value="ECO:0007669"/>
    <property type="project" value="UniProtKB-KW"/>
</dbReference>
<dbReference type="STRING" id="216946.STURO_v1c00100"/>